<dbReference type="Proteomes" id="UP000013968">
    <property type="component" value="Chromosome"/>
</dbReference>
<dbReference type="AlphaFoldDB" id="R4SZW0"/>
<dbReference type="SUPFAM" id="SSF55961">
    <property type="entry name" value="Bet v1-like"/>
    <property type="match status" value="1"/>
</dbReference>
<protein>
    <recommendedName>
        <fullName evidence="3">Polyketide cyclase / dehydrase and lipid transport</fullName>
    </recommendedName>
</protein>
<organism evidence="1 2">
    <name type="scientific">Amycolatopsis keratiniphila</name>
    <dbReference type="NCBI Taxonomy" id="129921"/>
    <lineage>
        <taxon>Bacteria</taxon>
        <taxon>Bacillati</taxon>
        <taxon>Actinomycetota</taxon>
        <taxon>Actinomycetes</taxon>
        <taxon>Pseudonocardiales</taxon>
        <taxon>Pseudonocardiaceae</taxon>
        <taxon>Amycolatopsis</taxon>
        <taxon>Amycolatopsis japonica group</taxon>
    </lineage>
</organism>
<dbReference type="RefSeq" id="WP_016332106.1">
    <property type="nucleotide sequence ID" value="NC_021252.1"/>
</dbReference>
<evidence type="ECO:0000313" key="1">
    <source>
        <dbReference type="EMBL" id="AGM04302.1"/>
    </source>
</evidence>
<keyword evidence="2" id="KW-1185">Reference proteome</keyword>
<evidence type="ECO:0008006" key="3">
    <source>
        <dbReference type="Google" id="ProtNLM"/>
    </source>
</evidence>
<sequence length="182" mass="20265">MPFGSPANWGATTEERRRAQPADTLLDGPIARFDRAVTVRAPAALAYRWLCQISVAPYSYDLLDNRGRRSPGSLTPGADELAPGDTLIVFKLTEVRRGHSLTGRTFAESEKVFGPVAATYSVEPIDERSCRMLCRIVVTSKGLRGRLKEFLLGWGDLIMMRKQLLTLKKYAERDARLGQRAP</sequence>
<dbReference type="KEGG" id="aoi:AORI_1714"/>
<accession>R4SZW0</accession>
<proteinExistence type="predicted"/>
<gene>
    <name evidence="1" type="ORF">AORI_1714</name>
</gene>
<evidence type="ECO:0000313" key="2">
    <source>
        <dbReference type="Proteomes" id="UP000013968"/>
    </source>
</evidence>
<dbReference type="EMBL" id="CP003410">
    <property type="protein sequence ID" value="AGM04302.1"/>
    <property type="molecule type" value="Genomic_DNA"/>
</dbReference>
<dbReference type="PATRIC" id="fig|1156913.3.peg.1754"/>
<reference evidence="1 2" key="1">
    <citation type="journal article" date="2013" name="BMC Genomics">
        <title>ContigScape: a Cytoscape plugin facilitating microbial genome gap closing.</title>
        <authorList>
            <person name="Tang B."/>
            <person name="Wang Q."/>
            <person name="Yang M."/>
            <person name="Xie F."/>
            <person name="Zhu Y."/>
            <person name="Zhuo Y."/>
            <person name="Wang S."/>
            <person name="Gao H."/>
            <person name="Ding X."/>
            <person name="Zhang L."/>
            <person name="Zhao G."/>
            <person name="Zheng H."/>
        </authorList>
    </citation>
    <scope>NUCLEOTIDE SEQUENCE [LARGE SCALE GENOMIC DNA]</scope>
    <source>
        <strain evidence="1 2">HCCB10007</strain>
    </source>
</reference>
<dbReference type="HOGENOM" id="CLU_099837_2_0_11"/>
<name>R4SZW0_9PSEU</name>
<accession>A0A1H2IF04</accession>